<dbReference type="NCBIfam" id="NF002783">
    <property type="entry name" value="PRK02909.1-1"/>
    <property type="match status" value="1"/>
</dbReference>
<sequence>MMKSTDTHNDIKEVNLAYLMLAQSMVRSDRESAIFRLGISQEIADILDHLTPGQILKMASSDMLLCSFRFEDTLLLNLLANHERERGVGHIHAAILAAGKPVETLS</sequence>
<dbReference type="HAMAP" id="MF_00725">
    <property type="entry name" value="FlhD"/>
    <property type="match status" value="1"/>
</dbReference>
<dbReference type="GO" id="GO:0003677">
    <property type="term" value="F:DNA binding"/>
    <property type="evidence" value="ECO:0007669"/>
    <property type="project" value="UniProtKB-UniRule"/>
</dbReference>
<keyword evidence="7 9" id="KW-0804">Transcription</keyword>
<keyword evidence="4 9" id="KW-0238">DNA-binding</keyword>
<name>A0A6S6Y0A8_9PROT</name>
<comment type="subunit">
    <text evidence="9">Homodimer; disulfide-linked. Forms a heterohexamer composed of two FlhC and four FlhD subunits. Each FlhC binds a FlhD dimer, forming a heterotrimer, and a hexamer assembles by dimerization of two heterotrimers.</text>
</comment>
<comment type="domain">
    <text evidence="9">The C-terminal region contains a putative helix-turn-helix (HTH) motif, suggesting that this region may bind DNA.</text>
</comment>
<keyword evidence="10" id="KW-0966">Cell projection</keyword>
<evidence type="ECO:0000256" key="9">
    <source>
        <dbReference type="HAMAP-Rule" id="MF_00725"/>
    </source>
</evidence>
<dbReference type="GO" id="GO:0044780">
    <property type="term" value="P:bacterial-type flagellum assembly"/>
    <property type="evidence" value="ECO:0007669"/>
    <property type="project" value="InterPro"/>
</dbReference>
<proteinExistence type="inferred from homology"/>
<dbReference type="InterPro" id="IPR023559">
    <property type="entry name" value="Flagellar_FlhD"/>
</dbReference>
<protein>
    <recommendedName>
        <fullName evidence="9">Flagellar transcriptional regulator FlhD</fullName>
    </recommendedName>
</protein>
<accession>A0A6S6Y0A8</accession>
<dbReference type="InterPro" id="IPR036194">
    <property type="entry name" value="FlhD_sf"/>
</dbReference>
<evidence type="ECO:0000256" key="1">
    <source>
        <dbReference type="ARBA" id="ARBA00022490"/>
    </source>
</evidence>
<keyword evidence="2 9" id="KW-1005">Bacterial flagellum biogenesis</keyword>
<evidence type="ECO:0000313" key="11">
    <source>
        <dbReference type="Proteomes" id="UP000515733"/>
    </source>
</evidence>
<evidence type="ECO:0000256" key="7">
    <source>
        <dbReference type="ARBA" id="ARBA00023163"/>
    </source>
</evidence>
<dbReference type="KEGG" id="doe:DENOEST_3539"/>
<evidence type="ECO:0000256" key="2">
    <source>
        <dbReference type="ARBA" id="ARBA00022795"/>
    </source>
</evidence>
<dbReference type="GO" id="GO:0005737">
    <property type="term" value="C:cytoplasm"/>
    <property type="evidence" value="ECO:0007669"/>
    <property type="project" value="UniProtKB-SubCell"/>
</dbReference>
<evidence type="ECO:0000256" key="3">
    <source>
        <dbReference type="ARBA" id="ARBA00023015"/>
    </source>
</evidence>
<keyword evidence="6 9" id="KW-0010">Activator</keyword>
<comment type="similarity">
    <text evidence="9">Belongs to the FlhD family.</text>
</comment>
<dbReference type="AlphaFoldDB" id="A0A6S6Y0A8"/>
<reference evidence="10 11" key="1">
    <citation type="submission" date="2020-03" db="EMBL/GenBank/DDBJ databases">
        <authorList>
            <consortium name="Genoscope - CEA"/>
            <person name="William W."/>
        </authorList>
    </citation>
    <scope>NUCLEOTIDE SEQUENCE [LARGE SCALE GENOMIC DNA]</scope>
    <source>
        <strain evidence="11">DSM 16959</strain>
    </source>
</reference>
<dbReference type="GO" id="GO:1902208">
    <property type="term" value="P:regulation of bacterial-type flagellum assembly"/>
    <property type="evidence" value="ECO:0007669"/>
    <property type="project" value="UniProtKB-UniRule"/>
</dbReference>
<dbReference type="Gene3D" id="1.10.4000.10">
    <property type="entry name" value="Flagellar transcriptional activator FlhD"/>
    <property type="match status" value="1"/>
</dbReference>
<organism evidence="10 11">
    <name type="scientific">Denitratisoma oestradiolicum</name>
    <dbReference type="NCBI Taxonomy" id="311182"/>
    <lineage>
        <taxon>Bacteria</taxon>
        <taxon>Pseudomonadati</taxon>
        <taxon>Pseudomonadota</taxon>
        <taxon>Betaproteobacteria</taxon>
        <taxon>Nitrosomonadales</taxon>
        <taxon>Sterolibacteriaceae</taxon>
        <taxon>Denitratisoma</taxon>
    </lineage>
</organism>
<evidence type="ECO:0000256" key="5">
    <source>
        <dbReference type="ARBA" id="ARBA00023157"/>
    </source>
</evidence>
<keyword evidence="11" id="KW-1185">Reference proteome</keyword>
<keyword evidence="1 9" id="KW-0963">Cytoplasm</keyword>
<dbReference type="GO" id="GO:0045893">
    <property type="term" value="P:positive regulation of DNA-templated transcription"/>
    <property type="evidence" value="ECO:0007669"/>
    <property type="project" value="InterPro"/>
</dbReference>
<keyword evidence="5 9" id="KW-1015">Disulfide bond</keyword>
<evidence type="ECO:0000256" key="4">
    <source>
        <dbReference type="ARBA" id="ARBA00023125"/>
    </source>
</evidence>
<keyword evidence="10" id="KW-0282">Flagellum</keyword>
<comment type="subcellular location">
    <subcellularLocation>
        <location evidence="9">Cytoplasm</location>
    </subcellularLocation>
</comment>
<comment type="function">
    <text evidence="8 9">Functions in complex with FlhC as a master transcriptional regulator that regulates transcription of several flagellar and non-flagellar operons by binding to their promoter region. Activates expression of class 2 flagellar genes, including fliA, which is a flagellum-specific sigma factor that turns on the class 3 genes. Also regulates genes whose products function in a variety of physiological pathways.</text>
</comment>
<dbReference type="SUPFAM" id="SSF63592">
    <property type="entry name" value="Flagellar transcriptional activator FlhD"/>
    <property type="match status" value="1"/>
</dbReference>
<feature type="disulfide bond" description="Interchain" evidence="9">
    <location>
        <position position="66"/>
    </location>
</feature>
<evidence type="ECO:0000256" key="8">
    <source>
        <dbReference type="ARBA" id="ARBA00025431"/>
    </source>
</evidence>
<dbReference type="Proteomes" id="UP000515733">
    <property type="component" value="Chromosome"/>
</dbReference>
<dbReference type="Pfam" id="PF05247">
    <property type="entry name" value="FlhD"/>
    <property type="match status" value="1"/>
</dbReference>
<dbReference type="EMBL" id="LR778301">
    <property type="protein sequence ID" value="CAB1370693.1"/>
    <property type="molecule type" value="Genomic_DNA"/>
</dbReference>
<gene>
    <name evidence="9 10" type="primary">flhD</name>
    <name evidence="10" type="ORF">DENOEST_3539</name>
</gene>
<evidence type="ECO:0000256" key="6">
    <source>
        <dbReference type="ARBA" id="ARBA00023159"/>
    </source>
</evidence>
<evidence type="ECO:0000313" key="10">
    <source>
        <dbReference type="EMBL" id="CAB1370693.1"/>
    </source>
</evidence>
<keyword evidence="3 9" id="KW-0805">Transcription regulation</keyword>
<keyword evidence="10" id="KW-0969">Cilium</keyword>